<dbReference type="EC" id="2.7.13.3" evidence="4"/>
<dbReference type="Gene3D" id="3.30.565.10">
    <property type="entry name" value="Histidine kinase-like ATPase, C-terminal domain"/>
    <property type="match status" value="1"/>
</dbReference>
<dbReference type="Pfam" id="PF00672">
    <property type="entry name" value="HAMP"/>
    <property type="match status" value="11"/>
</dbReference>
<evidence type="ECO:0000256" key="11">
    <source>
        <dbReference type="SAM" id="Coils"/>
    </source>
</evidence>
<evidence type="ECO:0000259" key="12">
    <source>
        <dbReference type="PROSITE" id="PS50109"/>
    </source>
</evidence>
<dbReference type="Gene3D" id="1.10.287.130">
    <property type="match status" value="1"/>
</dbReference>
<dbReference type="InterPro" id="IPR005467">
    <property type="entry name" value="His_kinase_dom"/>
</dbReference>
<dbReference type="InterPro" id="IPR003660">
    <property type="entry name" value="HAMP_dom"/>
</dbReference>
<dbReference type="PROSITE" id="PS50885">
    <property type="entry name" value="HAMP"/>
    <property type="match status" value="13"/>
</dbReference>
<keyword evidence="8" id="KW-0902">Two-component regulatory system</keyword>
<feature type="domain" description="HAMP" evidence="14">
    <location>
        <begin position="1210"/>
        <end position="1262"/>
    </location>
</feature>
<name>A0A8J7L5R2_9CYAN</name>
<feature type="domain" description="HAMP" evidence="14">
    <location>
        <begin position="658"/>
        <end position="710"/>
    </location>
</feature>
<feature type="domain" description="HAMP" evidence="14">
    <location>
        <begin position="382"/>
        <end position="434"/>
    </location>
</feature>
<dbReference type="FunFam" id="1.20.120.1530:FF:000002">
    <property type="entry name" value="Two-component osmosensing histidine kinase"/>
    <property type="match status" value="9"/>
</dbReference>
<dbReference type="CDD" id="cd06225">
    <property type="entry name" value="HAMP"/>
    <property type="match status" value="12"/>
</dbReference>
<dbReference type="PANTHER" id="PTHR45339:SF1">
    <property type="entry name" value="HYBRID SIGNAL TRANSDUCTION HISTIDINE KINASE J"/>
    <property type="match status" value="1"/>
</dbReference>
<keyword evidence="11" id="KW-0175">Coiled coil</keyword>
<keyword evidence="16" id="KW-1185">Reference proteome</keyword>
<dbReference type="InterPro" id="IPR029016">
    <property type="entry name" value="GAF-like_dom_sf"/>
</dbReference>
<dbReference type="InterPro" id="IPR003594">
    <property type="entry name" value="HATPase_dom"/>
</dbReference>
<evidence type="ECO:0000256" key="1">
    <source>
        <dbReference type="ARBA" id="ARBA00000085"/>
    </source>
</evidence>
<dbReference type="SMART" id="SM00387">
    <property type="entry name" value="HATPase_c"/>
    <property type="match status" value="1"/>
</dbReference>
<evidence type="ECO:0000256" key="6">
    <source>
        <dbReference type="ARBA" id="ARBA00022679"/>
    </source>
</evidence>
<feature type="modified residue" description="4-aspartylphosphate" evidence="10">
    <location>
        <position position="1860"/>
    </location>
</feature>
<dbReference type="SMART" id="SM00388">
    <property type="entry name" value="HisKA"/>
    <property type="match status" value="1"/>
</dbReference>
<feature type="domain" description="HAMP" evidence="14">
    <location>
        <begin position="101"/>
        <end position="158"/>
    </location>
</feature>
<dbReference type="SUPFAM" id="SSF58104">
    <property type="entry name" value="Methyl-accepting chemotaxis protein (MCP) signaling domain"/>
    <property type="match status" value="4"/>
</dbReference>
<keyword evidence="6" id="KW-0808">Transferase</keyword>
<dbReference type="InterPro" id="IPR003661">
    <property type="entry name" value="HisK_dim/P_dom"/>
</dbReference>
<keyword evidence="7" id="KW-0418">Kinase</keyword>
<dbReference type="InterPro" id="IPR001789">
    <property type="entry name" value="Sig_transdc_resp-reg_receiver"/>
</dbReference>
<feature type="domain" description="HAMP" evidence="14">
    <location>
        <begin position="198"/>
        <end position="250"/>
    </location>
</feature>
<feature type="domain" description="Response regulatory" evidence="13">
    <location>
        <begin position="1933"/>
        <end position="2049"/>
    </location>
</feature>
<dbReference type="SMART" id="SM00065">
    <property type="entry name" value="GAF"/>
    <property type="match status" value="1"/>
</dbReference>
<evidence type="ECO:0000313" key="16">
    <source>
        <dbReference type="Proteomes" id="UP000599391"/>
    </source>
</evidence>
<dbReference type="InterPro" id="IPR036097">
    <property type="entry name" value="HisK_dim/P_sf"/>
</dbReference>
<evidence type="ECO:0000259" key="13">
    <source>
        <dbReference type="PROSITE" id="PS50110"/>
    </source>
</evidence>
<accession>A0A8J7L5R2</accession>
<dbReference type="CDD" id="cd00156">
    <property type="entry name" value="REC"/>
    <property type="match status" value="1"/>
</dbReference>
<dbReference type="Gene3D" id="3.40.50.2300">
    <property type="match status" value="3"/>
</dbReference>
<dbReference type="CDD" id="cd17546">
    <property type="entry name" value="REC_hyHK_CKI1_RcsC-like"/>
    <property type="match status" value="1"/>
</dbReference>
<sequence length="2198" mass="238627">MATEQLTKDSDNLDLNQLLKTLSAVKRGDFSARMPIDQTGMAGKIADTINDIIDQNECMAAELQRIGNVVGKEGKISERASLGDVRGSWLDCVNFVNTLITDLVQPTAETARVIRAVANGDLSQTIAPEIEGRPLKGEFLQTAQMVNTMVGQLNSFASEVTRVACEVGTEGKLGVQAEVQGVAGTWKDLTDNVNLMAGNLTAQLRNIAEVTTAVANGDLSKKITVDVKGEILELKNTVNIMVDQLNSFVSEVTRVACEVGTEGKLGVQAEVQGVAGTWKDLTDNVNLMAGNLTAQLRNIAEVTTAVANGDLSKKITVDVKGEILELKNTVNIMVDQLNSFASEVTRVAREVGAEGKLGGQAQVQGVGGTWKDLTDSVNFMAGSLTAQVRNIAEVTTAVANGDLSKKITVDVKGEILELKNTINTMVDQLNSFASEVTRVAREVGTEGKLGVQAEVPGVAGTWKDLTDNVNLMAGSLTAQVRNIAEVTTAIATGDLSKKITVDVKGEILELKNTINIMVDQLSSFASEVTRVAREVGSEGKLGVQADVKGVAGTWKDLTDSVNFMAGSLTAQVRNIAEVTTAVANGDLSKKITVDVKGEILELKNTINIMVDQLNSFAGEVTRVAREVGAEGKLGVQAEVRGVAGTWKDLTDSVNFMAGSLTAQVRNIAEVTTAVATGDLSKKITVDVKGEILELKNTINTMVDQLSSFASEVTRVAREVGTEGKLGVQAEVPGVAGTWKDLTDSVNFMAGSLTAQVRNIADVTTAIANGDLSKKITVQVKGEILELKNTINIMVDQLNSFASEVTRVAREVGSEGKLGVQADVRGVAGTWKDLTDSVNFMAGSLTAQVRNIATVTTAVATGDLSKKITVQVKGEILELKNTINTMVDQLNSFASEVTRVAREVGTEGKLGVQAEVRGVAGTWKDLTDSVNSMAGSLTSQVRNIAEVTTAVANGDLSKKITVDVKGEILELKNTINTMVDQLNSFAGEVTRVAREVGTEGKLGVQAYVRDVAGTWKDLTDNFNLMAGNLTAQLRNIAEVTKAVANGDLSKKITVDVKGEILELKNTINTMVDQLSSFASEVTRVAREVGTEGKLGGQAEVQGVAGTWKDLTDNVNSMANNLTAQVRGIAKVVTAVANGDLKRKLMLDAKGEIETLAETINEMIDTLATFANQVTTVAREVGIEGKLGGQAKVPGAAGTWRDLTDNVNELAATLTTQLRAIAEVATAVTKGDLTRSIAVDAEGEVAILKDNINQMIGNLRETTQKNTEQDWLKTNLAKFTRMLQGQRDLETVSKLILSELAPLVGAQHGVFYLMDGAENIAYLKLISSYAYRERKHLGNRFYLGEGLVGQCALEKERILLTEVPSDYIKISSGLGEATPLNAVVLPVLFEGQVTAVIELASFRHFSEIHLTFFDQLTESIAIVLNTIAASMRTEELLKQSQSLAEELQTQQNELRETNKRLEQQAQSLKTSEDLLKGQQEELQQTNTELEEKAEMLALQKKEVERKNREIEQARRSLEEKAEQLALSSKYKSEFLANMSHELRTPLNSLLILAKLLTDNVNGNLTTKQVEYSQTIYSAGNDLLALINDILDLAKIESGTMSIDMNQMVLVELSEQIERTFGQIAHNKGLAFTVDLAPELPRTIYTDAKRLQQVLKNLLSNAFKFTERGEIRLHIQVAKQGWSPNQETLNRAQTVIAFAVIDTGIGIAPEKQKVIFEAFQQADGTTSRKYGGTGLGLSISREIAHLFGGEITLVSTPEQGSTFTLYLPQLSPESTILNAESTSPTLRPHYSTLSNLNSALLNDDRADIQNGDRVLLIVEDDINFARILIEMAHQQAFKVIAAQNGVAGLALAQQFHPSAILLDIRMPEMDGWTVLDRLKHNPNTRHIPVHIMTVEEGRQRGLQLGAIAYLQKPLTSETISEALTKIKGFVERQVKNLLIVEDDDMQRLSLVELIGNSDVATTAVGTGAAALEAIRTQHFDCLVLDLGLPDMTGFELIEYIKLEPNGEALPIIVYTGREISKAQETELRRIAETIIVKDVRSPERLLDETALFLHRVQANLPATKRQILEQLHSQDHFLVGKKVLIVDDDMRNIFALTSMLEQYQMQVSYAENGRDGIVSLENTPDIDIVLMDVMMPEMDGYETTRLIRQNEQFKTLPIIALTAKAMQGDREKCIEAGASDYITKPVDTEQLLSLLRVWLYR</sequence>
<evidence type="ECO:0000256" key="8">
    <source>
        <dbReference type="ARBA" id="ARBA00023012"/>
    </source>
</evidence>
<feature type="modified residue" description="4-aspartylphosphate" evidence="10">
    <location>
        <position position="2129"/>
    </location>
</feature>
<dbReference type="Pfam" id="PF00072">
    <property type="entry name" value="Response_reg"/>
    <property type="match status" value="3"/>
</dbReference>
<evidence type="ECO:0000256" key="7">
    <source>
        <dbReference type="ARBA" id="ARBA00022777"/>
    </source>
</evidence>
<feature type="domain" description="HAMP" evidence="14">
    <location>
        <begin position="842"/>
        <end position="894"/>
    </location>
</feature>
<feature type="domain" description="HAMP" evidence="14">
    <location>
        <begin position="474"/>
        <end position="526"/>
    </location>
</feature>
<dbReference type="GO" id="GO:0016020">
    <property type="term" value="C:membrane"/>
    <property type="evidence" value="ECO:0007669"/>
    <property type="project" value="UniProtKB-SubCell"/>
</dbReference>
<dbReference type="Gene3D" id="3.30.450.40">
    <property type="match status" value="1"/>
</dbReference>
<dbReference type="PRINTS" id="PR00344">
    <property type="entry name" value="BCTRLSENSOR"/>
</dbReference>
<dbReference type="RefSeq" id="WP_214442317.1">
    <property type="nucleotide sequence ID" value="NZ_JAECZB010000105.1"/>
</dbReference>
<dbReference type="SUPFAM" id="SSF55781">
    <property type="entry name" value="GAF domain-like"/>
    <property type="match status" value="1"/>
</dbReference>
<comment type="caution">
    <text evidence="15">The sequence shown here is derived from an EMBL/GenBank/DDBJ whole genome shotgun (WGS) entry which is preliminary data.</text>
</comment>
<dbReference type="PROSITE" id="PS50109">
    <property type="entry name" value="HIS_KIN"/>
    <property type="match status" value="1"/>
</dbReference>
<feature type="domain" description="Response regulatory" evidence="13">
    <location>
        <begin position="2079"/>
        <end position="2196"/>
    </location>
</feature>
<feature type="coiled-coil region" evidence="11">
    <location>
        <begin position="1428"/>
        <end position="1525"/>
    </location>
</feature>
<dbReference type="SMART" id="SM00304">
    <property type="entry name" value="HAMP"/>
    <property type="match status" value="13"/>
</dbReference>
<dbReference type="Proteomes" id="UP000599391">
    <property type="component" value="Unassembled WGS sequence"/>
</dbReference>
<comment type="subcellular location">
    <subcellularLocation>
        <location evidence="2">Membrane</location>
    </subcellularLocation>
</comment>
<evidence type="ECO:0000256" key="9">
    <source>
        <dbReference type="ARBA" id="ARBA00074306"/>
    </source>
</evidence>
<feature type="modified residue" description="4-aspartylphosphate" evidence="10">
    <location>
        <position position="1982"/>
    </location>
</feature>
<feature type="domain" description="Histidine kinase" evidence="12">
    <location>
        <begin position="1535"/>
        <end position="1768"/>
    </location>
</feature>
<reference evidence="15 16" key="1">
    <citation type="journal article" date="2021" name="Int. J. Syst. Evol. Microbiol.">
        <title>Amazonocrinis nigriterrae gen. nov., sp. nov., Atlanticothrix silvestris gen. nov., sp. nov. and Dendronalium phyllosphericum gen. nov., sp. nov., nostocacean cyanobacteria from Brazilian environments.</title>
        <authorList>
            <person name="Alvarenga D.O."/>
            <person name="Andreote A.P.D."/>
            <person name="Branco L.H.Z."/>
            <person name="Delbaje E."/>
            <person name="Cruz R.B."/>
            <person name="Varani A.M."/>
            <person name="Fiore M.F."/>
        </authorList>
    </citation>
    <scope>NUCLEOTIDE SEQUENCE [LARGE SCALE GENOMIC DNA]</scope>
    <source>
        <strain evidence="15 16">CENA357</strain>
    </source>
</reference>
<dbReference type="Pfam" id="PF00512">
    <property type="entry name" value="HisKA"/>
    <property type="match status" value="1"/>
</dbReference>
<dbReference type="Pfam" id="PF13185">
    <property type="entry name" value="GAF_2"/>
    <property type="match status" value="1"/>
</dbReference>
<dbReference type="SUPFAM" id="SSF52172">
    <property type="entry name" value="CheY-like"/>
    <property type="match status" value="3"/>
</dbReference>
<dbReference type="FunFam" id="3.30.565.10:FF:000010">
    <property type="entry name" value="Sensor histidine kinase RcsC"/>
    <property type="match status" value="1"/>
</dbReference>
<dbReference type="CDD" id="cd16922">
    <property type="entry name" value="HATPase_EvgS-ArcB-TorS-like"/>
    <property type="match status" value="1"/>
</dbReference>
<dbReference type="EMBL" id="JAECZB010000105">
    <property type="protein sequence ID" value="MBH8556121.1"/>
    <property type="molecule type" value="Genomic_DNA"/>
</dbReference>
<comment type="similarity">
    <text evidence="3">In the N-terminal section; belongs to the phytochrome family.</text>
</comment>
<dbReference type="Pfam" id="PF02518">
    <property type="entry name" value="HATPase_c"/>
    <property type="match status" value="1"/>
</dbReference>
<dbReference type="CDD" id="cd00082">
    <property type="entry name" value="HisKA"/>
    <property type="match status" value="1"/>
</dbReference>
<comment type="catalytic activity">
    <reaction evidence="1">
        <text>ATP + protein L-histidine = ADP + protein N-phospho-L-histidine.</text>
        <dbReference type="EC" id="2.7.13.3"/>
    </reaction>
</comment>
<protein>
    <recommendedName>
        <fullName evidence="9">Circadian input-output histidine kinase CikA</fullName>
        <ecNumber evidence="4">2.7.13.3</ecNumber>
    </recommendedName>
</protein>
<gene>
    <name evidence="15" type="ORF">I8751_28040</name>
</gene>
<dbReference type="Pfam" id="PF18947">
    <property type="entry name" value="HAMP_2"/>
    <property type="match status" value="2"/>
</dbReference>
<feature type="domain" description="HAMP" evidence="14">
    <location>
        <begin position="1026"/>
        <end position="1078"/>
    </location>
</feature>
<feature type="domain" description="HAMP" evidence="14">
    <location>
        <begin position="750"/>
        <end position="802"/>
    </location>
</feature>
<organism evidence="15 16">
    <name type="scientific">Atlanticothrix silvestris CENA357</name>
    <dbReference type="NCBI Taxonomy" id="1725252"/>
    <lineage>
        <taxon>Bacteria</taxon>
        <taxon>Bacillati</taxon>
        <taxon>Cyanobacteriota</taxon>
        <taxon>Cyanophyceae</taxon>
        <taxon>Nostocales</taxon>
        <taxon>Nodulariaceae</taxon>
        <taxon>Atlanticothrix</taxon>
        <taxon>Atlanticothrix silvestris</taxon>
    </lineage>
</organism>
<keyword evidence="5 10" id="KW-0597">Phosphoprotein</keyword>
<dbReference type="GO" id="GO:0000155">
    <property type="term" value="F:phosphorelay sensor kinase activity"/>
    <property type="evidence" value="ECO:0007669"/>
    <property type="project" value="InterPro"/>
</dbReference>
<dbReference type="Gene3D" id="1.20.120.1530">
    <property type="match status" value="7"/>
</dbReference>
<dbReference type="PANTHER" id="PTHR45339">
    <property type="entry name" value="HYBRID SIGNAL TRANSDUCTION HISTIDINE KINASE J"/>
    <property type="match status" value="1"/>
</dbReference>
<dbReference type="SUPFAM" id="SSF55874">
    <property type="entry name" value="ATPase domain of HSP90 chaperone/DNA topoisomerase II/histidine kinase"/>
    <property type="match status" value="1"/>
</dbReference>
<dbReference type="InterPro" id="IPR003018">
    <property type="entry name" value="GAF"/>
</dbReference>
<evidence type="ECO:0000256" key="5">
    <source>
        <dbReference type="ARBA" id="ARBA00022553"/>
    </source>
</evidence>
<evidence type="ECO:0000313" key="15">
    <source>
        <dbReference type="EMBL" id="MBH8556121.1"/>
    </source>
</evidence>
<feature type="domain" description="HAMP" evidence="14">
    <location>
        <begin position="566"/>
        <end position="618"/>
    </location>
</feature>
<feature type="domain" description="HAMP" evidence="14">
    <location>
        <begin position="934"/>
        <end position="986"/>
    </location>
</feature>
<dbReference type="InterPro" id="IPR036890">
    <property type="entry name" value="HATPase_C_sf"/>
</dbReference>
<dbReference type="SUPFAM" id="SSF47384">
    <property type="entry name" value="Homodimeric domain of signal transducing histidine kinase"/>
    <property type="match status" value="1"/>
</dbReference>
<feature type="domain" description="Response regulatory" evidence="13">
    <location>
        <begin position="1811"/>
        <end position="1924"/>
    </location>
</feature>
<evidence type="ECO:0000256" key="4">
    <source>
        <dbReference type="ARBA" id="ARBA00012438"/>
    </source>
</evidence>
<evidence type="ECO:0000259" key="14">
    <source>
        <dbReference type="PROSITE" id="PS50885"/>
    </source>
</evidence>
<proteinExistence type="inferred from homology"/>
<dbReference type="InterPro" id="IPR004358">
    <property type="entry name" value="Sig_transdc_His_kin-like_C"/>
</dbReference>
<dbReference type="PROSITE" id="PS50110">
    <property type="entry name" value="RESPONSE_REGULATORY"/>
    <property type="match status" value="3"/>
</dbReference>
<feature type="domain" description="HAMP" evidence="14">
    <location>
        <begin position="290"/>
        <end position="342"/>
    </location>
</feature>
<dbReference type="SMART" id="SM00448">
    <property type="entry name" value="REC"/>
    <property type="match status" value="3"/>
</dbReference>
<evidence type="ECO:0000256" key="2">
    <source>
        <dbReference type="ARBA" id="ARBA00004370"/>
    </source>
</evidence>
<evidence type="ECO:0000256" key="3">
    <source>
        <dbReference type="ARBA" id="ARBA00006402"/>
    </source>
</evidence>
<feature type="domain" description="HAMP" evidence="14">
    <location>
        <begin position="1118"/>
        <end position="1170"/>
    </location>
</feature>
<dbReference type="InterPro" id="IPR011006">
    <property type="entry name" value="CheY-like_superfamily"/>
</dbReference>
<evidence type="ECO:0000256" key="10">
    <source>
        <dbReference type="PROSITE-ProRule" id="PRU00169"/>
    </source>
</evidence>